<dbReference type="GO" id="GO:0016787">
    <property type="term" value="F:hydrolase activity"/>
    <property type="evidence" value="ECO:0007669"/>
    <property type="project" value="UniProtKB-KW"/>
</dbReference>
<sequence length="314" mass="35051">MPPAIYTQNIIALIWDFDKTLTHDYMQAPLFDKFNVDPKLFWSEVNGLEDYYSSVGRVSKDTIYLNHIVTYIRAGVFKDLTNAILRELGTMITLAPGLPEFFPRIADCLQEEKYQRHVIGIEHYIVSTGLRAMIQGTELARHVRGIWACDLLPQAAPPQYLDKLPTPGDVIDQVGYTIDNTSKTRAIFEINKGVNVSLTNTLTVNSLIPEDQRRVPIRNMIYIADGPSDIPSFSIVNKGGGKTLGVYAPGERNYNNAALLQEQGRVNSIAEADYTQGSAAERWLLYSVKKMADQIVDDRERALASYGGAPGHVI</sequence>
<keyword evidence="1" id="KW-0378">Hydrolase</keyword>
<dbReference type="KEGG" id="spue:AB5L97_18330"/>
<dbReference type="SUPFAM" id="SSF56784">
    <property type="entry name" value="HAD-like"/>
    <property type="match status" value="1"/>
</dbReference>
<dbReference type="InterPro" id="IPR023214">
    <property type="entry name" value="HAD_sf"/>
</dbReference>
<gene>
    <name evidence="1" type="ORF">AB5L97_18330</name>
</gene>
<proteinExistence type="predicted"/>
<accession>A0AB39L4C5</accession>
<dbReference type="EMBL" id="CP163302">
    <property type="protein sequence ID" value="XDP45194.1"/>
    <property type="molecule type" value="Genomic_DNA"/>
</dbReference>
<protein>
    <submittedName>
        <fullName evidence="1">Haloacid dehalogenase-like hydrolase</fullName>
    </submittedName>
</protein>
<dbReference type="RefSeq" id="WP_369045763.1">
    <property type="nucleotide sequence ID" value="NZ_CP163302.1"/>
</dbReference>
<organism evidence="1">
    <name type="scientific">Sinomonas puerhi</name>
    <dbReference type="NCBI Taxonomy" id="3238584"/>
    <lineage>
        <taxon>Bacteria</taxon>
        <taxon>Bacillati</taxon>
        <taxon>Actinomycetota</taxon>
        <taxon>Actinomycetes</taxon>
        <taxon>Micrococcales</taxon>
        <taxon>Micrococcaceae</taxon>
        <taxon>Sinomonas</taxon>
    </lineage>
</organism>
<evidence type="ECO:0000313" key="1">
    <source>
        <dbReference type="EMBL" id="XDP45194.1"/>
    </source>
</evidence>
<dbReference type="InterPro" id="IPR036412">
    <property type="entry name" value="HAD-like_sf"/>
</dbReference>
<name>A0AB39L4C5_9MICC</name>
<reference evidence="1" key="1">
    <citation type="submission" date="2024-07" db="EMBL/GenBank/DDBJ databases">
        <authorList>
            <person name="fu j."/>
        </authorList>
    </citation>
    <scope>NUCLEOTIDE SEQUENCE</scope>
    <source>
        <strain evidence="1">P10A9</strain>
    </source>
</reference>
<dbReference type="AlphaFoldDB" id="A0AB39L4C5"/>
<dbReference type="Gene3D" id="3.40.50.1000">
    <property type="entry name" value="HAD superfamily/HAD-like"/>
    <property type="match status" value="1"/>
</dbReference>